<dbReference type="Gene3D" id="1.20.1280.50">
    <property type="match status" value="1"/>
</dbReference>
<dbReference type="Proteomes" id="UP000256964">
    <property type="component" value="Unassembled WGS sequence"/>
</dbReference>
<evidence type="ECO:0000313" key="2">
    <source>
        <dbReference type="EMBL" id="RDX45954.1"/>
    </source>
</evidence>
<dbReference type="InterPro" id="IPR036047">
    <property type="entry name" value="F-box-like_dom_sf"/>
</dbReference>
<dbReference type="OrthoDB" id="2753006at2759"/>
<feature type="domain" description="F-box" evidence="1">
    <location>
        <begin position="82"/>
        <end position="141"/>
    </location>
</feature>
<protein>
    <recommendedName>
        <fullName evidence="1">F-box domain-containing protein</fullName>
    </recommendedName>
</protein>
<dbReference type="EMBL" id="KZ857432">
    <property type="protein sequence ID" value="RDX45954.1"/>
    <property type="molecule type" value="Genomic_DNA"/>
</dbReference>
<name>A0A371D088_9APHY</name>
<sequence>MHPPCDHHVLRFAHTPAYLGSLSEDAYAHLSRLSMAGYPPISPFEQDGSAEAIWRSAVFPSKQITIQDQLSRSSWNGGVPVNRLPPEILLEIFQALKTMTEDDSEMWMIPGNYVSWTAFSHVCRTWRDVICNSAQLWRDIHVKDQLQWVELCLSSSFSTADASFTVPHHAKDAPEMDASATRDCDRM</sequence>
<keyword evidence="3" id="KW-1185">Reference proteome</keyword>
<gene>
    <name evidence="2" type="ORF">OH76DRAFT_1420505</name>
</gene>
<organism evidence="2 3">
    <name type="scientific">Lentinus brumalis</name>
    <dbReference type="NCBI Taxonomy" id="2498619"/>
    <lineage>
        <taxon>Eukaryota</taxon>
        <taxon>Fungi</taxon>
        <taxon>Dikarya</taxon>
        <taxon>Basidiomycota</taxon>
        <taxon>Agaricomycotina</taxon>
        <taxon>Agaricomycetes</taxon>
        <taxon>Polyporales</taxon>
        <taxon>Polyporaceae</taxon>
        <taxon>Lentinus</taxon>
    </lineage>
</organism>
<dbReference type="SUPFAM" id="SSF81383">
    <property type="entry name" value="F-box domain"/>
    <property type="match status" value="1"/>
</dbReference>
<reference evidence="2 3" key="1">
    <citation type="journal article" date="2018" name="Biotechnol. Biofuels">
        <title>Integrative visual omics of the white-rot fungus Polyporus brumalis exposes the biotechnological potential of its oxidative enzymes for delignifying raw plant biomass.</title>
        <authorList>
            <person name="Miyauchi S."/>
            <person name="Rancon A."/>
            <person name="Drula E."/>
            <person name="Hage H."/>
            <person name="Chaduli D."/>
            <person name="Favel A."/>
            <person name="Grisel S."/>
            <person name="Henrissat B."/>
            <person name="Herpoel-Gimbert I."/>
            <person name="Ruiz-Duenas F.J."/>
            <person name="Chevret D."/>
            <person name="Hainaut M."/>
            <person name="Lin J."/>
            <person name="Wang M."/>
            <person name="Pangilinan J."/>
            <person name="Lipzen A."/>
            <person name="Lesage-Meessen L."/>
            <person name="Navarro D."/>
            <person name="Riley R."/>
            <person name="Grigoriev I.V."/>
            <person name="Zhou S."/>
            <person name="Raouche S."/>
            <person name="Rosso M.N."/>
        </authorList>
    </citation>
    <scope>NUCLEOTIDE SEQUENCE [LARGE SCALE GENOMIC DNA]</scope>
    <source>
        <strain evidence="2 3">BRFM 1820</strain>
    </source>
</reference>
<proteinExistence type="predicted"/>
<evidence type="ECO:0000259" key="1">
    <source>
        <dbReference type="Pfam" id="PF12937"/>
    </source>
</evidence>
<dbReference type="AlphaFoldDB" id="A0A371D088"/>
<dbReference type="Pfam" id="PF12937">
    <property type="entry name" value="F-box-like"/>
    <property type="match status" value="1"/>
</dbReference>
<accession>A0A371D088</accession>
<evidence type="ECO:0000313" key="3">
    <source>
        <dbReference type="Proteomes" id="UP000256964"/>
    </source>
</evidence>
<dbReference type="InterPro" id="IPR001810">
    <property type="entry name" value="F-box_dom"/>
</dbReference>